<evidence type="ECO:0000256" key="3">
    <source>
        <dbReference type="SAM" id="MobiDB-lite"/>
    </source>
</evidence>
<dbReference type="PANTHER" id="PTHR38340">
    <property type="entry name" value="S-LAYER PROTEIN"/>
    <property type="match status" value="1"/>
</dbReference>
<evidence type="ECO:0000313" key="4">
    <source>
        <dbReference type="EMBL" id="MFD1332455.1"/>
    </source>
</evidence>
<evidence type="ECO:0000256" key="2">
    <source>
        <dbReference type="ARBA" id="ARBA00022525"/>
    </source>
</evidence>
<dbReference type="PROSITE" id="PS00330">
    <property type="entry name" value="HEMOLYSIN_CALCIUM"/>
    <property type="match status" value="3"/>
</dbReference>
<name>A0ABW3Z929_9HYPH</name>
<dbReference type="Gene3D" id="2.150.10.10">
    <property type="entry name" value="Serralysin-like metalloprotease, C-terminal"/>
    <property type="match status" value="6"/>
</dbReference>
<protein>
    <submittedName>
        <fullName evidence="4">Calcium-binding protein</fullName>
    </submittedName>
</protein>
<organism evidence="4 5">
    <name type="scientific">Methylopila musalis</name>
    <dbReference type="NCBI Taxonomy" id="1134781"/>
    <lineage>
        <taxon>Bacteria</taxon>
        <taxon>Pseudomonadati</taxon>
        <taxon>Pseudomonadota</taxon>
        <taxon>Alphaproteobacteria</taxon>
        <taxon>Hyphomicrobiales</taxon>
        <taxon>Methylopilaceae</taxon>
        <taxon>Methylopila</taxon>
    </lineage>
</organism>
<accession>A0ABW3Z929</accession>
<keyword evidence="2" id="KW-0964">Secreted</keyword>
<gene>
    <name evidence="4" type="ORF">ACFQ4O_10640</name>
</gene>
<dbReference type="PRINTS" id="PR00313">
    <property type="entry name" value="CABNDNGRPT"/>
</dbReference>
<dbReference type="InterPro" id="IPR001343">
    <property type="entry name" value="Hemolysn_Ca-bd"/>
</dbReference>
<comment type="caution">
    <text evidence="4">The sequence shown here is derived from an EMBL/GenBank/DDBJ whole genome shotgun (WGS) entry which is preliminary data.</text>
</comment>
<dbReference type="InterPro" id="IPR011049">
    <property type="entry name" value="Serralysin-like_metalloprot_C"/>
</dbReference>
<dbReference type="InterPro" id="IPR050557">
    <property type="entry name" value="RTX_toxin/Mannuronan_C5-epim"/>
</dbReference>
<sequence length="693" mass="71377">MANLFGTSEPDTINGTEFNDLITGYGDSRVDNDEDHDTLFGHGGDDQIEAGKGNDKLYGGDGDDWLEGGSGDDWLEGGAGKDWLLGGAGNDTYVIDDINDVIREGLLEGVDHVLTSISFSTGTQYIENVTLTGSAAIDVTGNALDNVLTGNSAANRIDGARGADRMIGGAGDDTYVVDNVGDIVIEAENEGLDTVLSGVSFDLRGKHIENLTLLGKNSTATGNSFDNILTGSGYGDIIDGGEGADTMIGRSGDDTYIVDDVGDVVIEAENEGLNDRVISSIDFDLQNLHHVENVTLTGSALNATGNALANILIGTAAANTLDGGDGNDRLDGRKGADTMIGGLGDDTYIVDNVDDTVIETKNQGIDTVLASKSFVAGVQHIEKVTLTGSADIDATGNSLANILTGNDGANRLDGGKGADTLIGGRGDDTYVIDNVGDTIYEAKNQGTDTVLASVSFFSDSRHLEIITLTGNDAIDATGNSLANTITGNAAANRIDGGIGADTMIGRAGSDTYVVDDIGDIVIEANVAGVDTVLSSVSFDTGLQFIENVTLTGDADIDATGNALSNTLIGNAGANLLDGGRDFDVLTGGAGADTFRFSTKLSYTNFDVITDFTVGEDRIALDNTRFHGLIEGTLAADAFVIGSKAADADDRIIYNSQSGALLFDRDGSGSAYKAIAFASVSSGLSLGAADFLVI</sequence>
<evidence type="ECO:0000256" key="1">
    <source>
        <dbReference type="ARBA" id="ARBA00004613"/>
    </source>
</evidence>
<dbReference type="Pfam" id="PF00353">
    <property type="entry name" value="HemolysinCabind"/>
    <property type="match status" value="9"/>
</dbReference>
<dbReference type="InterPro" id="IPR018511">
    <property type="entry name" value="Hemolysin-typ_Ca-bd_CS"/>
</dbReference>
<dbReference type="EMBL" id="JBHTMX010000088">
    <property type="protein sequence ID" value="MFD1332455.1"/>
    <property type="molecule type" value="Genomic_DNA"/>
</dbReference>
<feature type="region of interest" description="Disordered" evidence="3">
    <location>
        <begin position="32"/>
        <end position="54"/>
    </location>
</feature>
<dbReference type="Proteomes" id="UP001597171">
    <property type="component" value="Unassembled WGS sequence"/>
</dbReference>
<dbReference type="RefSeq" id="WP_378775670.1">
    <property type="nucleotide sequence ID" value="NZ_JBHTMX010000088.1"/>
</dbReference>
<proteinExistence type="predicted"/>
<keyword evidence="5" id="KW-1185">Reference proteome</keyword>
<dbReference type="SUPFAM" id="SSF51120">
    <property type="entry name" value="beta-Roll"/>
    <property type="match status" value="6"/>
</dbReference>
<reference evidence="5" key="1">
    <citation type="journal article" date="2019" name="Int. J. Syst. Evol. Microbiol.">
        <title>The Global Catalogue of Microorganisms (GCM) 10K type strain sequencing project: providing services to taxonomists for standard genome sequencing and annotation.</title>
        <authorList>
            <consortium name="The Broad Institute Genomics Platform"/>
            <consortium name="The Broad Institute Genome Sequencing Center for Infectious Disease"/>
            <person name="Wu L."/>
            <person name="Ma J."/>
        </authorList>
    </citation>
    <scope>NUCLEOTIDE SEQUENCE [LARGE SCALE GENOMIC DNA]</scope>
    <source>
        <strain evidence="5">CCUG 61696</strain>
    </source>
</reference>
<evidence type="ECO:0000313" key="5">
    <source>
        <dbReference type="Proteomes" id="UP001597171"/>
    </source>
</evidence>
<comment type="subcellular location">
    <subcellularLocation>
        <location evidence="1">Secreted</location>
    </subcellularLocation>
</comment>
<dbReference type="PANTHER" id="PTHR38340:SF1">
    <property type="entry name" value="S-LAYER PROTEIN"/>
    <property type="match status" value="1"/>
</dbReference>